<proteinExistence type="predicted"/>
<comment type="caution">
    <text evidence="3">The sequence shown here is derived from an EMBL/GenBank/DDBJ whole genome shotgun (WGS) entry which is preliminary data.</text>
</comment>
<evidence type="ECO:0000313" key="4">
    <source>
        <dbReference type="Proteomes" id="UP000465361"/>
    </source>
</evidence>
<dbReference type="GO" id="GO:0006790">
    <property type="term" value="P:sulfur compound metabolic process"/>
    <property type="evidence" value="ECO:0007669"/>
    <property type="project" value="TreeGrafter"/>
</dbReference>
<protein>
    <submittedName>
        <fullName evidence="3">Oxidoreductase</fullName>
    </submittedName>
</protein>
<dbReference type="InterPro" id="IPR014756">
    <property type="entry name" value="Ig_E-set"/>
</dbReference>
<feature type="transmembrane region" description="Helical" evidence="1">
    <location>
        <begin position="118"/>
        <end position="138"/>
    </location>
</feature>
<keyword evidence="1" id="KW-1133">Transmembrane helix</keyword>
<evidence type="ECO:0000259" key="2">
    <source>
        <dbReference type="Pfam" id="PF00174"/>
    </source>
</evidence>
<keyword evidence="4" id="KW-1185">Reference proteome</keyword>
<dbReference type="PANTHER" id="PTHR19372">
    <property type="entry name" value="SULFITE REDUCTASE"/>
    <property type="match status" value="1"/>
</dbReference>
<feature type="domain" description="Oxidoreductase molybdopterin-binding" evidence="2">
    <location>
        <begin position="238"/>
        <end position="387"/>
    </location>
</feature>
<dbReference type="Gene3D" id="2.60.40.650">
    <property type="match status" value="1"/>
</dbReference>
<evidence type="ECO:0000256" key="1">
    <source>
        <dbReference type="SAM" id="Phobius"/>
    </source>
</evidence>
<dbReference type="RefSeq" id="WP_170301255.1">
    <property type="nucleotide sequence ID" value="NZ_BLKW01000002.1"/>
</dbReference>
<dbReference type="AlphaFoldDB" id="A0A7I9XTE2"/>
<dbReference type="EMBL" id="BLKW01000002">
    <property type="protein sequence ID" value="GFG73273.1"/>
    <property type="molecule type" value="Genomic_DNA"/>
</dbReference>
<gene>
    <name evidence="3" type="ORF">MBOT_06380</name>
</gene>
<organism evidence="3 4">
    <name type="scientific">Mycobacterium botniense</name>
    <dbReference type="NCBI Taxonomy" id="84962"/>
    <lineage>
        <taxon>Bacteria</taxon>
        <taxon>Bacillati</taxon>
        <taxon>Actinomycetota</taxon>
        <taxon>Actinomycetes</taxon>
        <taxon>Mycobacteriales</taxon>
        <taxon>Mycobacteriaceae</taxon>
        <taxon>Mycobacterium</taxon>
    </lineage>
</organism>
<dbReference type="GO" id="GO:0020037">
    <property type="term" value="F:heme binding"/>
    <property type="evidence" value="ECO:0007669"/>
    <property type="project" value="TreeGrafter"/>
</dbReference>
<keyword evidence="1" id="KW-0812">Transmembrane</keyword>
<dbReference type="InterPro" id="IPR000572">
    <property type="entry name" value="OxRdtase_Mopterin-bd_dom"/>
</dbReference>
<dbReference type="GO" id="GO:0043546">
    <property type="term" value="F:molybdopterin cofactor binding"/>
    <property type="evidence" value="ECO:0007669"/>
    <property type="project" value="TreeGrafter"/>
</dbReference>
<feature type="transmembrane region" description="Helical" evidence="1">
    <location>
        <begin position="68"/>
        <end position="87"/>
    </location>
</feature>
<keyword evidence="1" id="KW-0472">Membrane</keyword>
<name>A0A7I9XTE2_9MYCO</name>
<feature type="transmembrane region" description="Helical" evidence="1">
    <location>
        <begin position="165"/>
        <end position="184"/>
    </location>
</feature>
<feature type="transmembrane region" description="Helical" evidence="1">
    <location>
        <begin position="94"/>
        <end position="112"/>
    </location>
</feature>
<accession>A0A7I9XTE2</accession>
<dbReference type="SUPFAM" id="SSF56524">
    <property type="entry name" value="Oxidoreductase molybdopterin-binding domain"/>
    <property type="match status" value="1"/>
</dbReference>
<sequence>MAVTPSNERMIAGVAAASVALGVAQLVGIPFGARADARAAIGAVVIDLTPGPVKEWAISTLGFVDKPFLAVVLLVVIAAIAAIAGTLETQHRPLGSVVIAAACLLGGLAVLSRPGATALDTIPTVAGAACGVATLRLLTPRFRPGPGAPEGGAGHDQPDAGRRRVVMFGLLGFGVVSGALGALITRRAHSVAADRNGFTLPRPRISAPPIPAAVQPKGVALPSFITASADFYRVDTALSVPQLSHGDWRLRIHGMVDRDVTYSFDDLAGFDVVETVITLTCVSNPVGGKLISTGIWTGYRVADLLAAAGVHPDADMLLSTSIDGFTAGTPVETLTDGRDALVAIGLNGQPLPIEHGYPARLVVPGLYGYVSATKWVVDMELTRFDKARAYWTRQGWAPRGPVKTESRIDVPKAGQTVPTGPVVFGGVAWAQNRGVRAVQVRIDDGVWQPAQLGAHYSNQTWRLWSFSWQAKSPGRHTITVRAVDNTGAVQTPARVGSFPDGATGWHTVDFSVAQT</sequence>
<dbReference type="SUPFAM" id="SSF81296">
    <property type="entry name" value="E set domains"/>
    <property type="match status" value="1"/>
</dbReference>
<dbReference type="Proteomes" id="UP000465361">
    <property type="component" value="Unassembled WGS sequence"/>
</dbReference>
<evidence type="ECO:0000313" key="3">
    <source>
        <dbReference type="EMBL" id="GFG73273.1"/>
    </source>
</evidence>
<dbReference type="Gene3D" id="3.90.420.10">
    <property type="entry name" value="Oxidoreductase, molybdopterin-binding domain"/>
    <property type="match status" value="1"/>
</dbReference>
<reference evidence="3 4" key="1">
    <citation type="journal article" date="2019" name="Emerg. Microbes Infect.">
        <title>Comprehensive subspecies identification of 175 nontuberculous mycobacteria species based on 7547 genomic profiles.</title>
        <authorList>
            <person name="Matsumoto Y."/>
            <person name="Kinjo T."/>
            <person name="Motooka D."/>
            <person name="Nabeya D."/>
            <person name="Jung N."/>
            <person name="Uechi K."/>
            <person name="Horii T."/>
            <person name="Iida T."/>
            <person name="Fujita J."/>
            <person name="Nakamura S."/>
        </authorList>
    </citation>
    <scope>NUCLEOTIDE SEQUENCE [LARGE SCALE GENOMIC DNA]</scope>
    <source>
        <strain evidence="3 4">JCM 17322</strain>
    </source>
</reference>
<dbReference type="PANTHER" id="PTHR19372:SF7">
    <property type="entry name" value="SULFITE OXIDASE, MITOCHONDRIAL"/>
    <property type="match status" value="1"/>
</dbReference>
<dbReference type="GO" id="GO:0008482">
    <property type="term" value="F:sulfite oxidase activity"/>
    <property type="evidence" value="ECO:0007669"/>
    <property type="project" value="TreeGrafter"/>
</dbReference>
<dbReference type="InterPro" id="IPR036374">
    <property type="entry name" value="OxRdtase_Mopterin-bd_sf"/>
</dbReference>
<dbReference type="Pfam" id="PF00174">
    <property type="entry name" value="Oxidored_molyb"/>
    <property type="match status" value="1"/>
</dbReference>
<dbReference type="Pfam" id="PF17957">
    <property type="entry name" value="Big_7"/>
    <property type="match status" value="1"/>
</dbReference>